<evidence type="ECO:0000313" key="1">
    <source>
        <dbReference type="EMBL" id="KAI4306420.1"/>
    </source>
</evidence>
<gene>
    <name evidence="1" type="ORF">L6164_029698</name>
</gene>
<organism evidence="1 2">
    <name type="scientific">Bauhinia variegata</name>
    <name type="common">Purple orchid tree</name>
    <name type="synonym">Phanera variegata</name>
    <dbReference type="NCBI Taxonomy" id="167791"/>
    <lineage>
        <taxon>Eukaryota</taxon>
        <taxon>Viridiplantae</taxon>
        <taxon>Streptophyta</taxon>
        <taxon>Embryophyta</taxon>
        <taxon>Tracheophyta</taxon>
        <taxon>Spermatophyta</taxon>
        <taxon>Magnoliopsida</taxon>
        <taxon>eudicotyledons</taxon>
        <taxon>Gunneridae</taxon>
        <taxon>Pentapetalae</taxon>
        <taxon>rosids</taxon>
        <taxon>fabids</taxon>
        <taxon>Fabales</taxon>
        <taxon>Fabaceae</taxon>
        <taxon>Cercidoideae</taxon>
        <taxon>Cercideae</taxon>
        <taxon>Bauhiniinae</taxon>
        <taxon>Bauhinia</taxon>
    </lineage>
</organism>
<accession>A0ACB9LA73</accession>
<proteinExistence type="predicted"/>
<dbReference type="Proteomes" id="UP000828941">
    <property type="component" value="Chromosome 12"/>
</dbReference>
<sequence length="948" mass="104697">MDRERKLFLLIILLFQVLLVAAQTSNIDDFKGLTGLTENWNQKPPNWVGSDPCGSNWEGIRCENSRIISIKLSSMKLSGTLSSEIQSISELEILDLSFNMGFTGRIPDEIGNLKNLNTLILVGCRFFGIIPASIGNLKQLTFLALNANQFSGEIPSTIGNLSNIQWLDLSDNQLQGSIPVSDDNGPGLDLLHTAKHFHFGNNRLSGPVPAKLFSSNMNLIHVIFDNNRLNGSIPSSLGLVTSLEVVRFDRNQMIGQVPNISTLGKLTELYLSNNNLNGSLPDLSGLSLIYVDLSNNSFNASEIPPWASTLQYMTTLNLGNTRLQGNIPVSLFSLPNLESVVLRDNQLTGDLDIGSSYSSNLQTVDVEDNQISDFSQTNSQISKAVLLFGNPICLETGARAQSYCQERQSNLSYSTSPNNCSPLLCISNKLSSPNCKCAYPYTGTLISRALSISNFANKSYYVEIEQTLMSTFRSQNLPVDSVSLSNPFKNSSTDYFQLTVSFFPPQQDLFNRTGVSTIAFVLVNQIYDAPEFFSPYFFIGDDYQYYAGEPSKNSTNAGVIAGAVAGVFVFLVIAVLAGIYAFRQKKRAQTAMDRNPFVNWEQNKDSGAAPQLKGARWFSFEELKKYTNNFSDANNIGSGGYGKVYRGVLSNGELVAIKRAGQGSLQGSVEFKTEIELLSRVHHKNLVSLVGFCFEKGEQMLVYEYIANGTLMDSLQGKSGIMLDWIKRLKIALGSAKGLAYLHEHANPPIIHRDVKSNNILLDDRLNAKVSDFGLSKLLVDSERSHVTTQVKGTMGYLDPEYYMTQQLTEKSDVYSFGVLLLELITGRRPIEQGKFIVREVVRVMDRSKDLYNLQEILDSTIIKTTPKGLEKLVDLALSCVKEYAAERPSMAEVVKEIESIMELAGLNPTSESATTTETFEDASGSHPYGKEDFNYSGVYPSAKLEPQ</sequence>
<keyword evidence="2" id="KW-1185">Reference proteome</keyword>
<reference evidence="1 2" key="1">
    <citation type="journal article" date="2022" name="DNA Res.">
        <title>Chromosomal-level genome assembly of the orchid tree Bauhinia variegata (Leguminosae; Cercidoideae) supports the allotetraploid origin hypothesis of Bauhinia.</title>
        <authorList>
            <person name="Zhong Y."/>
            <person name="Chen Y."/>
            <person name="Zheng D."/>
            <person name="Pang J."/>
            <person name="Liu Y."/>
            <person name="Luo S."/>
            <person name="Meng S."/>
            <person name="Qian L."/>
            <person name="Wei D."/>
            <person name="Dai S."/>
            <person name="Zhou R."/>
        </authorList>
    </citation>
    <scope>NUCLEOTIDE SEQUENCE [LARGE SCALE GENOMIC DNA]</scope>
    <source>
        <strain evidence="1">BV-YZ2020</strain>
    </source>
</reference>
<name>A0ACB9LA73_BAUVA</name>
<comment type="caution">
    <text evidence="1">The sequence shown here is derived from an EMBL/GenBank/DDBJ whole genome shotgun (WGS) entry which is preliminary data.</text>
</comment>
<protein>
    <submittedName>
        <fullName evidence="1">Uncharacterized protein</fullName>
    </submittedName>
</protein>
<dbReference type="EMBL" id="CM039437">
    <property type="protein sequence ID" value="KAI4306420.1"/>
    <property type="molecule type" value="Genomic_DNA"/>
</dbReference>
<evidence type="ECO:0000313" key="2">
    <source>
        <dbReference type="Proteomes" id="UP000828941"/>
    </source>
</evidence>